<gene>
    <name evidence="2" type="ORF">JOF50_000195</name>
</gene>
<accession>A0ABV2NV37</accession>
<organism evidence="2 3">
    <name type="scientific">Corynebacterium mucifaciens</name>
    <dbReference type="NCBI Taxonomy" id="57171"/>
    <lineage>
        <taxon>Bacteria</taxon>
        <taxon>Bacillati</taxon>
        <taxon>Actinomycetota</taxon>
        <taxon>Actinomycetes</taxon>
        <taxon>Mycobacteriales</taxon>
        <taxon>Corynebacteriaceae</taxon>
        <taxon>Corynebacterium</taxon>
    </lineage>
</organism>
<dbReference type="EMBL" id="JBEPNZ010000001">
    <property type="protein sequence ID" value="MET3943396.1"/>
    <property type="molecule type" value="Genomic_DNA"/>
</dbReference>
<evidence type="ECO:0000313" key="3">
    <source>
        <dbReference type="Proteomes" id="UP001549139"/>
    </source>
</evidence>
<feature type="domain" description="Glyoxalase-like" evidence="1">
    <location>
        <begin position="10"/>
        <end position="70"/>
    </location>
</feature>
<name>A0ABV2NV37_9CORY</name>
<dbReference type="Gene3D" id="3.10.180.10">
    <property type="entry name" value="2,3-Dihydroxybiphenyl 1,2-Dioxygenase, domain 1"/>
    <property type="match status" value="1"/>
</dbReference>
<comment type="caution">
    <text evidence="2">The sequence shown here is derived from an EMBL/GenBank/DDBJ whole genome shotgun (WGS) entry which is preliminary data.</text>
</comment>
<proteinExistence type="predicted"/>
<sequence length="126" mass="14050">MRDSTFAIRQITFDCNDPSRLAEFWSSATGCEIVADYGDFVMVGSTPVLGFQRVADPTSGKNRVHIDGCWVPLNSAVMRHRDSFGPLCRIQKATSFAWAAPKRNYTSNLNSTACRRKETFSFVNSS</sequence>
<keyword evidence="3" id="KW-1185">Reference proteome</keyword>
<evidence type="ECO:0000259" key="1">
    <source>
        <dbReference type="Pfam" id="PF18029"/>
    </source>
</evidence>
<dbReference type="PANTHER" id="PTHR35908:SF1">
    <property type="entry name" value="CONSERVED PROTEIN"/>
    <property type="match status" value="1"/>
</dbReference>
<dbReference type="PANTHER" id="PTHR35908">
    <property type="entry name" value="HYPOTHETICAL FUSION PROTEIN"/>
    <property type="match status" value="1"/>
</dbReference>
<dbReference type="InterPro" id="IPR029068">
    <property type="entry name" value="Glyas_Bleomycin-R_OHBP_Dase"/>
</dbReference>
<dbReference type="Proteomes" id="UP001549139">
    <property type="component" value="Unassembled WGS sequence"/>
</dbReference>
<evidence type="ECO:0000313" key="2">
    <source>
        <dbReference type="EMBL" id="MET3943396.1"/>
    </source>
</evidence>
<dbReference type="InterPro" id="IPR041581">
    <property type="entry name" value="Glyoxalase_6"/>
</dbReference>
<reference evidence="2 3" key="1">
    <citation type="submission" date="2024-06" db="EMBL/GenBank/DDBJ databases">
        <title>Sequencing the genomes of 1000 actinobacteria strains.</title>
        <authorList>
            <person name="Klenk H.-P."/>
        </authorList>
    </citation>
    <scope>NUCLEOTIDE SEQUENCE [LARGE SCALE GENOMIC DNA]</scope>
    <source>
        <strain evidence="2 3">DSM 44265</strain>
    </source>
</reference>
<dbReference type="Pfam" id="PF18029">
    <property type="entry name" value="Glyoxalase_6"/>
    <property type="match status" value="1"/>
</dbReference>
<protein>
    <recommendedName>
        <fullName evidence="1">Glyoxalase-like domain-containing protein</fullName>
    </recommendedName>
</protein>